<name>A0AC60PSM1_IXOPE</name>
<gene>
    <name evidence="1" type="ORF">HPB47_000115</name>
</gene>
<comment type="caution">
    <text evidence="1">The sequence shown here is derived from an EMBL/GenBank/DDBJ whole genome shotgun (WGS) entry which is preliminary data.</text>
</comment>
<evidence type="ECO:0000313" key="2">
    <source>
        <dbReference type="Proteomes" id="UP000805193"/>
    </source>
</evidence>
<organism evidence="1 2">
    <name type="scientific">Ixodes persulcatus</name>
    <name type="common">Taiga tick</name>
    <dbReference type="NCBI Taxonomy" id="34615"/>
    <lineage>
        <taxon>Eukaryota</taxon>
        <taxon>Metazoa</taxon>
        <taxon>Ecdysozoa</taxon>
        <taxon>Arthropoda</taxon>
        <taxon>Chelicerata</taxon>
        <taxon>Arachnida</taxon>
        <taxon>Acari</taxon>
        <taxon>Parasitiformes</taxon>
        <taxon>Ixodida</taxon>
        <taxon>Ixodoidea</taxon>
        <taxon>Ixodidae</taxon>
        <taxon>Ixodinae</taxon>
        <taxon>Ixodes</taxon>
    </lineage>
</organism>
<proteinExistence type="predicted"/>
<accession>A0AC60PSM1</accession>
<keyword evidence="2" id="KW-1185">Reference proteome</keyword>
<protein>
    <submittedName>
        <fullName evidence="1">Uncharacterized protein</fullName>
    </submittedName>
</protein>
<evidence type="ECO:0000313" key="1">
    <source>
        <dbReference type="EMBL" id="KAG0424129.1"/>
    </source>
</evidence>
<dbReference type="EMBL" id="JABSTQ010010011">
    <property type="protein sequence ID" value="KAG0424129.1"/>
    <property type="molecule type" value="Genomic_DNA"/>
</dbReference>
<dbReference type="Proteomes" id="UP000805193">
    <property type="component" value="Unassembled WGS sequence"/>
</dbReference>
<reference evidence="1 2" key="1">
    <citation type="journal article" date="2020" name="Cell">
        <title>Large-Scale Comparative Analyses of Tick Genomes Elucidate Their Genetic Diversity and Vector Capacities.</title>
        <authorList>
            <consortium name="Tick Genome and Microbiome Consortium (TIGMIC)"/>
            <person name="Jia N."/>
            <person name="Wang J."/>
            <person name="Shi W."/>
            <person name="Du L."/>
            <person name="Sun Y."/>
            <person name="Zhan W."/>
            <person name="Jiang J.F."/>
            <person name="Wang Q."/>
            <person name="Zhang B."/>
            <person name="Ji P."/>
            <person name="Bell-Sakyi L."/>
            <person name="Cui X.M."/>
            <person name="Yuan T.T."/>
            <person name="Jiang B.G."/>
            <person name="Yang W.F."/>
            <person name="Lam T.T."/>
            <person name="Chang Q.C."/>
            <person name="Ding S.J."/>
            <person name="Wang X.J."/>
            <person name="Zhu J.G."/>
            <person name="Ruan X.D."/>
            <person name="Zhao L."/>
            <person name="Wei J.T."/>
            <person name="Ye R.Z."/>
            <person name="Que T.C."/>
            <person name="Du C.H."/>
            <person name="Zhou Y.H."/>
            <person name="Cheng J.X."/>
            <person name="Dai P.F."/>
            <person name="Guo W.B."/>
            <person name="Han X.H."/>
            <person name="Huang E.J."/>
            <person name="Li L.F."/>
            <person name="Wei W."/>
            <person name="Gao Y.C."/>
            <person name="Liu J.Z."/>
            <person name="Shao H.Z."/>
            <person name="Wang X."/>
            <person name="Wang C.C."/>
            <person name="Yang T.C."/>
            <person name="Huo Q.B."/>
            <person name="Li W."/>
            <person name="Chen H.Y."/>
            <person name="Chen S.E."/>
            <person name="Zhou L.G."/>
            <person name="Ni X.B."/>
            <person name="Tian J.H."/>
            <person name="Sheng Y."/>
            <person name="Liu T."/>
            <person name="Pan Y.S."/>
            <person name="Xia L.Y."/>
            <person name="Li J."/>
            <person name="Zhao F."/>
            <person name="Cao W.C."/>
        </authorList>
    </citation>
    <scope>NUCLEOTIDE SEQUENCE [LARGE SCALE GENOMIC DNA]</scope>
    <source>
        <strain evidence="1">Iper-2018</strain>
    </source>
</reference>
<sequence length="102" mass="11540">MSLKRRALSFKEKLEVLRKVDQDPKRKHVDLAKELGPASSTLQMSLLEALHFVAVEPRHSKHYLLGVDDLDIENWEQLGVEGSARDLIAADDDLVTYGRGCR</sequence>